<protein>
    <submittedName>
        <fullName evidence="2">3-ketoacyl-CoA thiolase</fullName>
    </submittedName>
</protein>
<dbReference type="EMBL" id="NBTY01000199">
    <property type="protein sequence ID" value="OTP66891.1"/>
    <property type="molecule type" value="Genomic_DNA"/>
</dbReference>
<evidence type="ECO:0000313" key="3">
    <source>
        <dbReference type="Proteomes" id="UP000194546"/>
    </source>
</evidence>
<feature type="compositionally biased region" description="Basic residues" evidence="1">
    <location>
        <begin position="1"/>
        <end position="25"/>
    </location>
</feature>
<gene>
    <name evidence="2" type="ORF">PAMC26510_34185</name>
</gene>
<accession>A0A242M791</accession>
<dbReference type="AlphaFoldDB" id="A0A242M791"/>
<evidence type="ECO:0000256" key="1">
    <source>
        <dbReference type="SAM" id="MobiDB-lite"/>
    </source>
</evidence>
<proteinExistence type="predicted"/>
<comment type="caution">
    <text evidence="2">The sequence shown here is derived from an EMBL/GenBank/DDBJ whole genome shotgun (WGS) entry which is preliminary data.</text>
</comment>
<evidence type="ECO:0000313" key="2">
    <source>
        <dbReference type="EMBL" id="OTP66891.1"/>
    </source>
</evidence>
<dbReference type="Proteomes" id="UP000194546">
    <property type="component" value="Unassembled WGS sequence"/>
</dbReference>
<reference evidence="2 3" key="1">
    <citation type="submission" date="2017-03" db="EMBL/GenBank/DDBJ databases">
        <title>Genome analysis of strain PAMC 26510.</title>
        <authorList>
            <person name="Oh H.-M."/>
            <person name="Yang J.-A."/>
        </authorList>
    </citation>
    <scope>NUCLEOTIDE SEQUENCE [LARGE SCALE GENOMIC DNA]</scope>
    <source>
        <strain evidence="2 3">PAMC 26510</strain>
    </source>
</reference>
<organism evidence="2 3">
    <name type="scientific">Caballeronia sordidicola</name>
    <name type="common">Burkholderia sordidicola</name>
    <dbReference type="NCBI Taxonomy" id="196367"/>
    <lineage>
        <taxon>Bacteria</taxon>
        <taxon>Pseudomonadati</taxon>
        <taxon>Pseudomonadota</taxon>
        <taxon>Betaproteobacteria</taxon>
        <taxon>Burkholderiales</taxon>
        <taxon>Burkholderiaceae</taxon>
        <taxon>Caballeronia</taxon>
    </lineage>
</organism>
<feature type="region of interest" description="Disordered" evidence="1">
    <location>
        <begin position="1"/>
        <end position="49"/>
    </location>
</feature>
<sequence>MVRARCTQRRLRSGRHRRCLPRHRSERIAGTRVGADGGGRRGADRLGGSAAPVATPVVININIIRIRSGDRND</sequence>
<name>A0A242M791_CABSO</name>